<protein>
    <submittedName>
        <fullName evidence="1">Uncharacterized protein</fullName>
    </submittedName>
</protein>
<keyword evidence="2" id="KW-1185">Reference proteome</keyword>
<dbReference type="Proteomes" id="UP000238430">
    <property type="component" value="Unassembled WGS sequence"/>
</dbReference>
<accession>A0A2T1NNN3</accession>
<evidence type="ECO:0000313" key="2">
    <source>
        <dbReference type="Proteomes" id="UP000238430"/>
    </source>
</evidence>
<name>A0A2T1NNN3_9FLAO</name>
<comment type="caution">
    <text evidence="1">The sequence shown here is derived from an EMBL/GenBank/DDBJ whole genome shotgun (WGS) entry which is preliminary data.</text>
</comment>
<gene>
    <name evidence="1" type="ORF">C7H61_00785</name>
</gene>
<dbReference type="AlphaFoldDB" id="A0A2T1NNN3"/>
<sequence>MPQTLTKQSTVRRTQSVSSNPLQYPYRRTRQPLELQCQTKTNTELQYGCIDYSPIINNVVSNALTFFNSNEDAFNCIEIIFNCFPEFKSLPVVNENRLELVVRNLFNALNTNFPFSNCYWFSEHKTLKLFNTIYCNDLVYSIYLKPIVTQHQKFRKELLHLILGFIKAMNCTSFLDDNDWTSSSFFEMHEECEQDIQDFIDAKSFIKNFKCDAFDLAINVFNPINDTEKQLAEIMRELIRLNRFDFSQFVHYRNLDDCDDYNCQDSITADNLQAIEYSVIFSYQEDDYYTNWILSYVNDLMNNSAMDNHLYDFITLSDNGIFRANNDAILYREYLDLTQTFNDYITSLLC</sequence>
<proteinExistence type="predicted"/>
<organism evidence="1 2">
    <name type="scientific">Mesoflavibacter zeaxanthinifaciens subsp. sabulilitoris</name>
    <dbReference type="NCBI Taxonomy" id="1520893"/>
    <lineage>
        <taxon>Bacteria</taxon>
        <taxon>Pseudomonadati</taxon>
        <taxon>Bacteroidota</taxon>
        <taxon>Flavobacteriia</taxon>
        <taxon>Flavobacteriales</taxon>
        <taxon>Flavobacteriaceae</taxon>
        <taxon>Mesoflavibacter</taxon>
    </lineage>
</organism>
<dbReference type="EMBL" id="PXOT01000010">
    <property type="protein sequence ID" value="PSG94502.1"/>
    <property type="molecule type" value="Genomic_DNA"/>
</dbReference>
<dbReference type="RefSeq" id="WP_106676284.1">
    <property type="nucleotide sequence ID" value="NZ_JACHWV010000010.1"/>
</dbReference>
<reference evidence="1 2" key="1">
    <citation type="submission" date="2018-03" db="EMBL/GenBank/DDBJ databases">
        <title>Mesoflavibacter sp. HG37 and Mesoflavibacter sp. HG96 sp.nov., two marine bacteria isolated from seawater of Western Pacific Ocean.</title>
        <authorList>
            <person name="Cheng H."/>
            <person name="Wu Y.-H."/>
            <person name="Guo L.-L."/>
            <person name="Xu X.-W."/>
        </authorList>
    </citation>
    <scope>NUCLEOTIDE SEQUENCE [LARGE SCALE GENOMIC DNA]</scope>
    <source>
        <strain evidence="1 2">KCTC 42117</strain>
    </source>
</reference>
<evidence type="ECO:0000313" key="1">
    <source>
        <dbReference type="EMBL" id="PSG94502.1"/>
    </source>
</evidence>